<proteinExistence type="predicted"/>
<evidence type="ECO:0000313" key="1">
    <source>
        <dbReference type="EMBL" id="KAG2372478.1"/>
    </source>
</evidence>
<dbReference type="PANTHER" id="PTHR15682">
    <property type="entry name" value="UNHEALTHY RIBOSOME BIOGENESIS PROTEIN 2 HOMOLOG"/>
    <property type="match status" value="1"/>
</dbReference>
<gene>
    <name evidence="1" type="ORF">HKW66_Vig0206530</name>
</gene>
<dbReference type="AlphaFoldDB" id="A0A8T0JI44"/>
<accession>A0A8T0JI44</accession>
<comment type="caution">
    <text evidence="1">The sequence shown here is derived from an EMBL/GenBank/DDBJ whole genome shotgun (WGS) entry which is preliminary data.</text>
</comment>
<reference evidence="1 2" key="1">
    <citation type="submission" date="2020-05" db="EMBL/GenBank/DDBJ databases">
        <title>Vigna angularis (adzuki bean) Var. LongXiaoDou No. 4 denovo assembly.</title>
        <authorList>
            <person name="Xiang H."/>
        </authorList>
    </citation>
    <scope>NUCLEOTIDE SEQUENCE [LARGE SCALE GENOMIC DNA]</scope>
    <source>
        <tissue evidence="1">Leaf</tissue>
    </source>
</reference>
<dbReference type="InterPro" id="IPR052609">
    <property type="entry name" value="Ribosome_Biogenesis_Reg"/>
</dbReference>
<dbReference type="GO" id="GO:0005730">
    <property type="term" value="C:nucleolus"/>
    <property type="evidence" value="ECO:0007669"/>
    <property type="project" value="TreeGrafter"/>
</dbReference>
<dbReference type="PANTHER" id="PTHR15682:SF2">
    <property type="entry name" value="UNHEALTHY RIBOSOME BIOGENESIS PROTEIN 2 HOMOLOG"/>
    <property type="match status" value="1"/>
</dbReference>
<evidence type="ECO:0000313" key="2">
    <source>
        <dbReference type="Proteomes" id="UP000743370"/>
    </source>
</evidence>
<protein>
    <submittedName>
        <fullName evidence="1">Uncharacterized protein</fullName>
    </submittedName>
</protein>
<sequence>MVEVAILALCKAIRLIICPEGYTEESSSRFLTFLSNEVHFEAVERLLSSKNFIHAIYKAVESIPEGQVTVTDGNRNLFGVSVKELMELMRPYLSILVGKQQDKICKFFSSVIGQTVDRVVRKGNFLKKFGMSIQWVLVFFFQLHVSCQTLYRQASLMPPDLPKKSAEVVDYTAYSACELMDMIDEIDFDFFSWIVQPSGSLLDVMKFISDIYLKHGPDDSSPLIYIFQSMALRRLVDLNKQIILFKYMQKKHYLQKPYRSQINTLKEEAAGLTNFIMENLSCVFQSPIFVSEFATCEDVVSVATQSNECDLGQPCFKEENEKVLLTFTPYLPSKSNK</sequence>
<dbReference type="EMBL" id="JABFOF010000011">
    <property type="protein sequence ID" value="KAG2372478.1"/>
    <property type="molecule type" value="Genomic_DNA"/>
</dbReference>
<name>A0A8T0JI44_PHAAN</name>
<dbReference type="GO" id="GO:0042254">
    <property type="term" value="P:ribosome biogenesis"/>
    <property type="evidence" value="ECO:0007669"/>
    <property type="project" value="TreeGrafter"/>
</dbReference>
<dbReference type="Proteomes" id="UP000743370">
    <property type="component" value="Unassembled WGS sequence"/>
</dbReference>
<organism evidence="1 2">
    <name type="scientific">Phaseolus angularis</name>
    <name type="common">Azuki bean</name>
    <name type="synonym">Vigna angularis</name>
    <dbReference type="NCBI Taxonomy" id="3914"/>
    <lineage>
        <taxon>Eukaryota</taxon>
        <taxon>Viridiplantae</taxon>
        <taxon>Streptophyta</taxon>
        <taxon>Embryophyta</taxon>
        <taxon>Tracheophyta</taxon>
        <taxon>Spermatophyta</taxon>
        <taxon>Magnoliopsida</taxon>
        <taxon>eudicotyledons</taxon>
        <taxon>Gunneridae</taxon>
        <taxon>Pentapetalae</taxon>
        <taxon>rosids</taxon>
        <taxon>fabids</taxon>
        <taxon>Fabales</taxon>
        <taxon>Fabaceae</taxon>
        <taxon>Papilionoideae</taxon>
        <taxon>50 kb inversion clade</taxon>
        <taxon>NPAAA clade</taxon>
        <taxon>indigoferoid/millettioid clade</taxon>
        <taxon>Phaseoleae</taxon>
        <taxon>Vigna</taxon>
    </lineage>
</organism>